<accession>A0A5P1F6E0</accession>
<dbReference type="InterPro" id="IPR027417">
    <property type="entry name" value="P-loop_NTPase"/>
</dbReference>
<evidence type="ECO:0000259" key="2">
    <source>
        <dbReference type="PROSITE" id="PS50893"/>
    </source>
</evidence>
<proteinExistence type="predicted"/>
<sequence>MRWEPTGFLFFVSHSLASLPSPTLPPWTSESILSGAAFSSLSPFAFGSRSSSFPQFFIRQGCVLAMHGDDFILHHAIVRYCEISKTRGKIGLVSQEPVLFASSIKDNISYGKDGATNEEIKAAAELANAANFIDKMPQGLDTMVGEHGTQLSGGQKQRVAIARTILKDPRILLLDEATSALDAESERIVQEALDRVMANRTTVIVAHRLSTIRNADTIAGVLQERQQVQVPPRPQRGQARRRHGLAAAATARFPYPLGQLADVPVVAHEPEGGCDDGADARRR</sequence>
<dbReference type="Pfam" id="PF00005">
    <property type="entry name" value="ABC_tran"/>
    <property type="match status" value="1"/>
</dbReference>
<evidence type="ECO:0000256" key="1">
    <source>
        <dbReference type="SAM" id="SignalP"/>
    </source>
</evidence>
<feature type="domain" description="ABC transporter" evidence="2">
    <location>
        <begin position="9"/>
        <end position="248"/>
    </location>
</feature>
<feature type="signal peptide" evidence="1">
    <location>
        <begin position="1"/>
        <end position="17"/>
    </location>
</feature>
<dbReference type="Proteomes" id="UP000243459">
    <property type="component" value="Chromosome 3"/>
</dbReference>
<reference evidence="4" key="1">
    <citation type="journal article" date="2017" name="Nat. Commun.">
        <title>The asparagus genome sheds light on the origin and evolution of a young Y chromosome.</title>
        <authorList>
            <person name="Harkess A."/>
            <person name="Zhou J."/>
            <person name="Xu C."/>
            <person name="Bowers J.E."/>
            <person name="Van der Hulst R."/>
            <person name="Ayyampalayam S."/>
            <person name="Mercati F."/>
            <person name="Riccardi P."/>
            <person name="McKain M.R."/>
            <person name="Kakrana A."/>
            <person name="Tang H."/>
            <person name="Ray J."/>
            <person name="Groenendijk J."/>
            <person name="Arikit S."/>
            <person name="Mathioni S.M."/>
            <person name="Nakano M."/>
            <person name="Shan H."/>
            <person name="Telgmann-Rauber A."/>
            <person name="Kanno A."/>
            <person name="Yue Z."/>
            <person name="Chen H."/>
            <person name="Li W."/>
            <person name="Chen Y."/>
            <person name="Xu X."/>
            <person name="Zhang Y."/>
            <person name="Luo S."/>
            <person name="Chen H."/>
            <person name="Gao J."/>
            <person name="Mao Z."/>
            <person name="Pires J.C."/>
            <person name="Luo M."/>
            <person name="Kudrna D."/>
            <person name="Wing R.A."/>
            <person name="Meyers B.C."/>
            <person name="Yi K."/>
            <person name="Kong H."/>
            <person name="Lavrijsen P."/>
            <person name="Sunseri F."/>
            <person name="Falavigna A."/>
            <person name="Ye Y."/>
            <person name="Leebens-Mack J.H."/>
            <person name="Chen G."/>
        </authorList>
    </citation>
    <scope>NUCLEOTIDE SEQUENCE [LARGE SCALE GENOMIC DNA]</scope>
    <source>
        <strain evidence="4">cv. DH0086</strain>
    </source>
</reference>
<dbReference type="InterPro" id="IPR003439">
    <property type="entry name" value="ABC_transporter-like_ATP-bd"/>
</dbReference>
<dbReference type="PANTHER" id="PTHR24222:SF63">
    <property type="entry name" value="ATP BINDING CASSETTE SUBFAMILY B"/>
    <property type="match status" value="1"/>
</dbReference>
<evidence type="ECO:0000313" key="3">
    <source>
        <dbReference type="EMBL" id="ONK73928.1"/>
    </source>
</evidence>
<dbReference type="InterPro" id="IPR039421">
    <property type="entry name" value="Type_1_exporter"/>
</dbReference>
<evidence type="ECO:0000313" key="4">
    <source>
        <dbReference type="Proteomes" id="UP000243459"/>
    </source>
</evidence>
<dbReference type="GO" id="GO:0016887">
    <property type="term" value="F:ATP hydrolysis activity"/>
    <property type="evidence" value="ECO:0007669"/>
    <property type="project" value="InterPro"/>
</dbReference>
<dbReference type="GO" id="GO:0005886">
    <property type="term" value="C:plasma membrane"/>
    <property type="evidence" value="ECO:0007669"/>
    <property type="project" value="TreeGrafter"/>
</dbReference>
<dbReference type="SUPFAM" id="SSF52540">
    <property type="entry name" value="P-loop containing nucleoside triphosphate hydrolases"/>
    <property type="match status" value="1"/>
</dbReference>
<dbReference type="Gene3D" id="3.40.50.300">
    <property type="entry name" value="P-loop containing nucleotide triphosphate hydrolases"/>
    <property type="match status" value="1"/>
</dbReference>
<gene>
    <name evidence="3" type="ORF">A4U43_C03F1020</name>
</gene>
<keyword evidence="4" id="KW-1185">Reference proteome</keyword>
<keyword evidence="1" id="KW-0732">Signal</keyword>
<feature type="chain" id="PRO_5024302910" description="ABC transporter domain-containing protein" evidence="1">
    <location>
        <begin position="18"/>
        <end position="283"/>
    </location>
</feature>
<name>A0A5P1F6E0_ASPOF</name>
<dbReference type="PANTHER" id="PTHR24222">
    <property type="entry name" value="ABC TRANSPORTER B FAMILY"/>
    <property type="match status" value="1"/>
</dbReference>
<dbReference type="GO" id="GO:0042626">
    <property type="term" value="F:ATPase-coupled transmembrane transporter activity"/>
    <property type="evidence" value="ECO:0007669"/>
    <property type="project" value="TreeGrafter"/>
</dbReference>
<dbReference type="AlphaFoldDB" id="A0A5P1F6E0"/>
<dbReference type="InterPro" id="IPR017871">
    <property type="entry name" value="ABC_transporter-like_CS"/>
</dbReference>
<organism evidence="3 4">
    <name type="scientific">Asparagus officinalis</name>
    <name type="common">Garden asparagus</name>
    <dbReference type="NCBI Taxonomy" id="4686"/>
    <lineage>
        <taxon>Eukaryota</taxon>
        <taxon>Viridiplantae</taxon>
        <taxon>Streptophyta</taxon>
        <taxon>Embryophyta</taxon>
        <taxon>Tracheophyta</taxon>
        <taxon>Spermatophyta</taxon>
        <taxon>Magnoliopsida</taxon>
        <taxon>Liliopsida</taxon>
        <taxon>Asparagales</taxon>
        <taxon>Asparagaceae</taxon>
        <taxon>Asparagoideae</taxon>
        <taxon>Asparagus</taxon>
    </lineage>
</organism>
<dbReference type="Gramene" id="ONK73928">
    <property type="protein sequence ID" value="ONK73928"/>
    <property type="gene ID" value="A4U43_C03F1020"/>
</dbReference>
<protein>
    <recommendedName>
        <fullName evidence="2">ABC transporter domain-containing protein</fullName>
    </recommendedName>
</protein>
<dbReference type="GO" id="GO:0005524">
    <property type="term" value="F:ATP binding"/>
    <property type="evidence" value="ECO:0007669"/>
    <property type="project" value="InterPro"/>
</dbReference>
<dbReference type="PROSITE" id="PS50893">
    <property type="entry name" value="ABC_TRANSPORTER_2"/>
    <property type="match status" value="1"/>
</dbReference>
<dbReference type="EMBL" id="CM007383">
    <property type="protein sequence ID" value="ONK73928.1"/>
    <property type="molecule type" value="Genomic_DNA"/>
</dbReference>
<dbReference type="PROSITE" id="PS00211">
    <property type="entry name" value="ABC_TRANSPORTER_1"/>
    <property type="match status" value="1"/>
</dbReference>